<evidence type="ECO:0000256" key="2">
    <source>
        <dbReference type="ARBA" id="ARBA00007441"/>
    </source>
</evidence>
<keyword evidence="5" id="KW-0663">Pyridoxal phosphate</keyword>
<dbReference type="InterPro" id="IPR004839">
    <property type="entry name" value="Aminotransferase_I/II_large"/>
</dbReference>
<dbReference type="Gene3D" id="3.40.640.10">
    <property type="entry name" value="Type I PLP-dependent aspartate aminotransferase-like (Major domain)"/>
    <property type="match status" value="1"/>
</dbReference>
<dbReference type="Proteomes" id="UP000326354">
    <property type="component" value="Chromosome"/>
</dbReference>
<dbReference type="InterPro" id="IPR015424">
    <property type="entry name" value="PyrdxlP-dep_Trfase"/>
</dbReference>
<dbReference type="AlphaFoldDB" id="A0A5S9F1S3"/>
<gene>
    <name evidence="8" type="ORF">UABAM_01055</name>
</gene>
<dbReference type="EC" id="2.6.1.-" evidence="6"/>
<dbReference type="InterPro" id="IPR015422">
    <property type="entry name" value="PyrdxlP-dep_Trfase_small"/>
</dbReference>
<evidence type="ECO:0000256" key="5">
    <source>
        <dbReference type="ARBA" id="ARBA00022898"/>
    </source>
</evidence>
<dbReference type="RefSeq" id="WP_151966948.1">
    <property type="nucleotide sequence ID" value="NZ_AP019860.1"/>
</dbReference>
<keyword evidence="3 6" id="KW-0032">Aminotransferase</keyword>
<dbReference type="KEGG" id="uam:UABAM_01055"/>
<evidence type="ECO:0000256" key="6">
    <source>
        <dbReference type="RuleBase" id="RU000481"/>
    </source>
</evidence>
<evidence type="ECO:0000256" key="3">
    <source>
        <dbReference type="ARBA" id="ARBA00022576"/>
    </source>
</evidence>
<organism evidence="8 9">
    <name type="scientific">Uabimicrobium amorphum</name>
    <dbReference type="NCBI Taxonomy" id="2596890"/>
    <lineage>
        <taxon>Bacteria</taxon>
        <taxon>Pseudomonadati</taxon>
        <taxon>Planctomycetota</taxon>
        <taxon>Candidatus Uabimicrobiia</taxon>
        <taxon>Candidatus Uabimicrobiales</taxon>
        <taxon>Candidatus Uabimicrobiaceae</taxon>
        <taxon>Candidatus Uabimicrobium</taxon>
    </lineage>
</organism>
<keyword evidence="9" id="KW-1185">Reference proteome</keyword>
<dbReference type="InterPro" id="IPR004838">
    <property type="entry name" value="NHTrfase_class1_PyrdxlP-BS"/>
</dbReference>
<name>A0A5S9F1S3_UABAM</name>
<keyword evidence="4 6" id="KW-0808">Transferase</keyword>
<comment type="similarity">
    <text evidence="2 6">Belongs to the class-I pyridoxal-phosphate-dependent aminotransferase family.</text>
</comment>
<evidence type="ECO:0000256" key="1">
    <source>
        <dbReference type="ARBA" id="ARBA00001933"/>
    </source>
</evidence>
<evidence type="ECO:0000259" key="7">
    <source>
        <dbReference type="Pfam" id="PF00155"/>
    </source>
</evidence>
<dbReference type="OrthoDB" id="231967at2"/>
<accession>A0A5S9F1S3</accession>
<dbReference type="EMBL" id="AP019860">
    <property type="protein sequence ID" value="BBM82712.1"/>
    <property type="molecule type" value="Genomic_DNA"/>
</dbReference>
<protein>
    <recommendedName>
        <fullName evidence="6">Aminotransferase</fullName>
        <ecNumber evidence="6">2.6.1.-</ecNumber>
    </recommendedName>
</protein>
<proteinExistence type="inferred from homology"/>
<dbReference type="GO" id="GO:0030170">
    <property type="term" value="F:pyridoxal phosphate binding"/>
    <property type="evidence" value="ECO:0007669"/>
    <property type="project" value="InterPro"/>
</dbReference>
<evidence type="ECO:0000313" key="9">
    <source>
        <dbReference type="Proteomes" id="UP000326354"/>
    </source>
</evidence>
<dbReference type="GO" id="GO:0008483">
    <property type="term" value="F:transaminase activity"/>
    <property type="evidence" value="ECO:0007669"/>
    <property type="project" value="UniProtKB-KW"/>
</dbReference>
<evidence type="ECO:0000256" key="4">
    <source>
        <dbReference type="ARBA" id="ARBA00022679"/>
    </source>
</evidence>
<dbReference type="SUPFAM" id="SSF53383">
    <property type="entry name" value="PLP-dependent transferases"/>
    <property type="match status" value="1"/>
</dbReference>
<dbReference type="InterPro" id="IPR015421">
    <property type="entry name" value="PyrdxlP-dep_Trfase_major"/>
</dbReference>
<reference evidence="8 9" key="1">
    <citation type="submission" date="2019-08" db="EMBL/GenBank/DDBJ databases">
        <title>Complete genome sequence of Candidatus Uab amorphum.</title>
        <authorList>
            <person name="Shiratori T."/>
            <person name="Suzuki S."/>
            <person name="Kakizawa Y."/>
            <person name="Ishida K."/>
        </authorList>
    </citation>
    <scope>NUCLEOTIDE SEQUENCE [LARGE SCALE GENOMIC DNA]</scope>
    <source>
        <strain evidence="8 9">SRT547</strain>
    </source>
</reference>
<comment type="cofactor">
    <cofactor evidence="1 6">
        <name>pyridoxal 5'-phosphate</name>
        <dbReference type="ChEBI" id="CHEBI:597326"/>
    </cofactor>
</comment>
<evidence type="ECO:0000313" key="8">
    <source>
        <dbReference type="EMBL" id="BBM82712.1"/>
    </source>
</evidence>
<dbReference type="Pfam" id="PF00155">
    <property type="entry name" value="Aminotran_1_2"/>
    <property type="match status" value="1"/>
</dbReference>
<dbReference type="CDD" id="cd00609">
    <property type="entry name" value="AAT_like"/>
    <property type="match status" value="1"/>
</dbReference>
<dbReference type="PANTHER" id="PTHR46383">
    <property type="entry name" value="ASPARTATE AMINOTRANSFERASE"/>
    <property type="match status" value="1"/>
</dbReference>
<feature type="domain" description="Aminotransferase class I/classII large" evidence="7">
    <location>
        <begin position="38"/>
        <end position="379"/>
    </location>
</feature>
<dbReference type="PROSITE" id="PS00105">
    <property type="entry name" value="AA_TRANSFER_CLASS_1"/>
    <property type="match status" value="1"/>
</dbReference>
<dbReference type="PANTHER" id="PTHR46383:SF1">
    <property type="entry name" value="ASPARTATE AMINOTRANSFERASE"/>
    <property type="match status" value="1"/>
</dbReference>
<dbReference type="GO" id="GO:0006520">
    <property type="term" value="P:amino acid metabolic process"/>
    <property type="evidence" value="ECO:0007669"/>
    <property type="project" value="InterPro"/>
</dbReference>
<sequence length="423" mass="47975">MHPISLNLSTRGRKTSATIRINERSKELQKNGREIYFFGLGQSPFPVPNCVIKALQDNAHQKDYLHPQGLWELREAVAAFHRDYDQVAADAQHVLIGPGSKELMFILQLAFYGDIITPSPCWVSYRPQAEIIGRNNVSVLTTYKNRWRIQAEDLEKLCEDDSGRPRLIILNYPGNPEGQTYTEEELQAIAETARKHKIIVLSDEIYGLLNFSGKHTSIARYYPEGTIISSGISKWCGAGGWRLGTFVFPPQFTPLLKSMVSIASETFTSVSAPIQYAAIRAYEMGEEIEVYLQNSRKVLQIIATHCYEKLSDAGVDLWEAQGGFYLFLNFSKFRDVLQKNGIHDSGQLCERLLEETGVAILPGSDFLRCESEYTVRMAYVDFDGKKALEACEKSEPDEKFLSVYCPKIQRGIEKMTEWIKRLS</sequence>
<dbReference type="InterPro" id="IPR050596">
    <property type="entry name" value="AspAT/PAT-like"/>
</dbReference>
<dbReference type="Gene3D" id="3.90.1150.10">
    <property type="entry name" value="Aspartate Aminotransferase, domain 1"/>
    <property type="match status" value="1"/>
</dbReference>